<dbReference type="RefSeq" id="WP_192819495.1">
    <property type="nucleotide sequence ID" value="NZ_CP062310.1"/>
</dbReference>
<keyword evidence="1" id="KW-0175">Coiled coil</keyword>
<evidence type="ECO:0000256" key="1">
    <source>
        <dbReference type="SAM" id="Coils"/>
    </source>
</evidence>
<proteinExistence type="predicted"/>
<dbReference type="GeneID" id="59148914"/>
<evidence type="ECO:0000313" key="2">
    <source>
        <dbReference type="EMBL" id="QOJ79523.1"/>
    </source>
</evidence>
<sequence length="322" mass="36290">MELLLRKKSKKLLLDYLAQSSQRVGEEIARVEQLYEALVKKGESNAFLKVLVDKLSSSIAIPDPPLPPDSENLPQKLEEYEKDLKALEETLRQTLNFLERVEKIIPEAEKAAESVDSYIKIISPLNPSMASEAAKSVARVRRLQEALMRYPRLPLLADLEKGVEDLDRVEKALRSEYEKALGFILRELTATREITRRALAVAVLQEKSQLERDMEDLNKMEQELVELKAKPQPIDTQRFYSELGRIKTRAGEILQRSLAHGEARVFEALLWLAASSESKVMEFSDLVDTISRRGGVSTSETLSALYKLSKSGAVKVVARVLG</sequence>
<dbReference type="EMBL" id="CP062310">
    <property type="protein sequence ID" value="QOJ79523.1"/>
    <property type="molecule type" value="Genomic_DNA"/>
</dbReference>
<accession>A0A7L9FKH4</accession>
<dbReference type="InParanoid" id="A0A7L9FKH4"/>
<dbReference type="KEGG" id="thel:IG193_03420"/>
<organism evidence="2 3">
    <name type="scientific">Infirmifilum lucidum</name>
    <dbReference type="NCBI Taxonomy" id="2776706"/>
    <lineage>
        <taxon>Archaea</taxon>
        <taxon>Thermoproteota</taxon>
        <taxon>Thermoprotei</taxon>
        <taxon>Thermofilales</taxon>
        <taxon>Thermofilaceae</taxon>
        <taxon>Infirmifilum</taxon>
    </lineage>
</organism>
<feature type="coiled-coil region" evidence="1">
    <location>
        <begin position="200"/>
        <end position="230"/>
    </location>
</feature>
<feature type="coiled-coil region" evidence="1">
    <location>
        <begin position="70"/>
        <end position="104"/>
    </location>
</feature>
<reference evidence="2 3" key="1">
    <citation type="submission" date="2020-10" db="EMBL/GenBank/DDBJ databases">
        <title>Thermofilum lucidum 3507LT sp. nov. a novel member of Thermofilaceae family isolated from Chile hot spring, and proposal of description order Thermofilales.</title>
        <authorList>
            <person name="Zayulina K.S."/>
            <person name="Elcheninov A.G."/>
            <person name="Toshchakov S.V."/>
            <person name="Kublanov I.V."/>
        </authorList>
    </citation>
    <scope>NUCLEOTIDE SEQUENCE [LARGE SCALE GENOMIC DNA]</scope>
    <source>
        <strain evidence="2 3">3507LT</strain>
    </source>
</reference>
<gene>
    <name evidence="2" type="ORF">IG193_03420</name>
</gene>
<protein>
    <submittedName>
        <fullName evidence="2">Uncharacterized protein</fullName>
    </submittedName>
</protein>
<keyword evidence="3" id="KW-1185">Reference proteome</keyword>
<dbReference type="AlphaFoldDB" id="A0A7L9FKH4"/>
<name>A0A7L9FKH4_9CREN</name>
<evidence type="ECO:0000313" key="3">
    <source>
        <dbReference type="Proteomes" id="UP000594121"/>
    </source>
</evidence>
<dbReference type="Proteomes" id="UP000594121">
    <property type="component" value="Chromosome"/>
</dbReference>